<keyword evidence="2" id="KW-1185">Reference proteome</keyword>
<dbReference type="AlphaFoldDB" id="A0A6G7KBG6"/>
<gene>
    <name evidence="1" type="ORF">G7057_09315</name>
</gene>
<evidence type="ECO:0000313" key="2">
    <source>
        <dbReference type="Proteomes" id="UP000501451"/>
    </source>
</evidence>
<proteinExistence type="predicted"/>
<dbReference type="KEGG" id="jar:G7057_09315"/>
<organism evidence="1 2">
    <name type="scientific">Jeotgalibaca arthritidis</name>
    <dbReference type="NCBI Taxonomy" id="1868794"/>
    <lineage>
        <taxon>Bacteria</taxon>
        <taxon>Bacillati</taxon>
        <taxon>Bacillota</taxon>
        <taxon>Bacilli</taxon>
        <taxon>Lactobacillales</taxon>
        <taxon>Carnobacteriaceae</taxon>
        <taxon>Jeotgalibaca</taxon>
    </lineage>
</organism>
<dbReference type="Proteomes" id="UP000501451">
    <property type="component" value="Chromosome"/>
</dbReference>
<protein>
    <submittedName>
        <fullName evidence="1">Helix-turn-helix domain-containing protein</fullName>
    </submittedName>
</protein>
<accession>A0A6G7KBG6</accession>
<dbReference type="EMBL" id="CP049740">
    <property type="protein sequence ID" value="QII82609.1"/>
    <property type="molecule type" value="Genomic_DNA"/>
</dbReference>
<name>A0A6G7KBG6_9LACT</name>
<reference evidence="1 2" key="1">
    <citation type="journal article" date="2017" name="Int. J. Syst. Evol. Microbiol.">
        <title>Jeotgalibaca porci sp. nov. and Jeotgalibaca arthritidis sp. nov., isolated from pigs, and emended description of the genus Jeotgalibaca.</title>
        <authorList>
            <person name="Zamora L."/>
            <person name="Perez-Sancho M."/>
            <person name="Dominguez L."/>
            <person name="Fernandez-Garayzabal J.F."/>
            <person name="Vela A.I."/>
        </authorList>
    </citation>
    <scope>NUCLEOTIDE SEQUENCE [LARGE SCALE GENOMIC DNA]</scope>
    <source>
        <strain evidence="1 2">CECT 9157</strain>
    </source>
</reference>
<sequence length="91" mass="10354">MAELTLNVSDDLQHQIEGLLRQAALKVIEEVSSNELHKKDYFNKKEAAAYLGISYKSLQKLILMGLPMVQVDNMTLIAKNSINEFMTDLER</sequence>
<dbReference type="RefSeq" id="WP_166163159.1">
    <property type="nucleotide sequence ID" value="NZ_CP049740.1"/>
</dbReference>
<evidence type="ECO:0000313" key="1">
    <source>
        <dbReference type="EMBL" id="QII82609.1"/>
    </source>
</evidence>